<dbReference type="PRINTS" id="PR00792">
    <property type="entry name" value="PEPSIN"/>
</dbReference>
<accession>A0ABM3ILC5</accession>
<comment type="similarity">
    <text evidence="1 2">Belongs to the peptidase A1 family.</text>
</comment>
<evidence type="ECO:0000256" key="3">
    <source>
        <dbReference type="SAM" id="MobiDB-lite"/>
    </source>
</evidence>
<feature type="signal peptide" evidence="4">
    <location>
        <begin position="1"/>
        <end position="22"/>
    </location>
</feature>
<dbReference type="PANTHER" id="PTHR13683:SF339">
    <property type="entry name" value="PEPTIDASE A1 DOMAIN-CONTAINING PROTEIN"/>
    <property type="match status" value="1"/>
</dbReference>
<feature type="compositionally biased region" description="Polar residues" evidence="3">
    <location>
        <begin position="478"/>
        <end position="490"/>
    </location>
</feature>
<evidence type="ECO:0000256" key="4">
    <source>
        <dbReference type="SAM" id="SignalP"/>
    </source>
</evidence>
<dbReference type="Gene3D" id="2.40.70.10">
    <property type="entry name" value="Acid Proteases"/>
    <property type="match status" value="2"/>
</dbReference>
<dbReference type="PROSITE" id="PS00141">
    <property type="entry name" value="ASP_PROTEASE"/>
    <property type="match status" value="1"/>
</dbReference>
<dbReference type="InterPro" id="IPR032799">
    <property type="entry name" value="TAXi_C"/>
</dbReference>
<dbReference type="RefSeq" id="XP_048331011.1">
    <property type="nucleotide sequence ID" value="XM_048475054.2"/>
</dbReference>
<dbReference type="InterPro" id="IPR033121">
    <property type="entry name" value="PEPTIDASE_A1"/>
</dbReference>
<dbReference type="InterPro" id="IPR032861">
    <property type="entry name" value="TAXi_N"/>
</dbReference>
<dbReference type="PANTHER" id="PTHR13683">
    <property type="entry name" value="ASPARTYL PROTEASES"/>
    <property type="match status" value="1"/>
</dbReference>
<evidence type="ECO:0000259" key="5">
    <source>
        <dbReference type="PROSITE" id="PS51767"/>
    </source>
</evidence>
<dbReference type="GeneID" id="107420961"/>
<dbReference type="PROSITE" id="PS51767">
    <property type="entry name" value="PEPTIDASE_A1"/>
    <property type="match status" value="1"/>
</dbReference>
<dbReference type="Pfam" id="PF14541">
    <property type="entry name" value="TAXi_C"/>
    <property type="match status" value="1"/>
</dbReference>
<reference evidence="7 8" key="1">
    <citation type="submission" date="2025-05" db="UniProtKB">
        <authorList>
            <consortium name="RefSeq"/>
        </authorList>
    </citation>
    <scope>IDENTIFICATION</scope>
    <source>
        <tissue evidence="7 8">Seedling</tissue>
    </source>
</reference>
<dbReference type="InterPro" id="IPR001969">
    <property type="entry name" value="Aspartic_peptidase_AS"/>
</dbReference>
<keyword evidence="2" id="KW-0378">Hydrolase</keyword>
<keyword evidence="2" id="KW-0064">Aspartyl protease</keyword>
<dbReference type="SUPFAM" id="SSF50630">
    <property type="entry name" value="Acid proteases"/>
    <property type="match status" value="1"/>
</dbReference>
<dbReference type="Proteomes" id="UP001652623">
    <property type="component" value="Chromosome 5"/>
</dbReference>
<evidence type="ECO:0000313" key="7">
    <source>
        <dbReference type="RefSeq" id="XP_048331011.1"/>
    </source>
</evidence>
<evidence type="ECO:0000313" key="8">
    <source>
        <dbReference type="RefSeq" id="XP_048331012.1"/>
    </source>
</evidence>
<organism evidence="6 7">
    <name type="scientific">Ziziphus jujuba</name>
    <name type="common">Chinese jujube</name>
    <name type="synonym">Ziziphus sativa</name>
    <dbReference type="NCBI Taxonomy" id="326968"/>
    <lineage>
        <taxon>Eukaryota</taxon>
        <taxon>Viridiplantae</taxon>
        <taxon>Streptophyta</taxon>
        <taxon>Embryophyta</taxon>
        <taxon>Tracheophyta</taxon>
        <taxon>Spermatophyta</taxon>
        <taxon>Magnoliopsida</taxon>
        <taxon>eudicotyledons</taxon>
        <taxon>Gunneridae</taxon>
        <taxon>Pentapetalae</taxon>
        <taxon>rosids</taxon>
        <taxon>fabids</taxon>
        <taxon>Rosales</taxon>
        <taxon>Rhamnaceae</taxon>
        <taxon>Paliureae</taxon>
        <taxon>Ziziphus</taxon>
    </lineage>
</organism>
<keyword evidence="2" id="KW-0645">Protease</keyword>
<keyword evidence="6" id="KW-1185">Reference proteome</keyword>
<evidence type="ECO:0000256" key="2">
    <source>
        <dbReference type="RuleBase" id="RU000454"/>
    </source>
</evidence>
<proteinExistence type="inferred from homology"/>
<dbReference type="Pfam" id="PF14543">
    <property type="entry name" value="TAXi_N"/>
    <property type="match status" value="1"/>
</dbReference>
<gene>
    <name evidence="7 8" type="primary">LOC107420961</name>
</gene>
<dbReference type="InterPro" id="IPR001461">
    <property type="entry name" value="Aspartic_peptidase_A1"/>
</dbReference>
<evidence type="ECO:0000313" key="6">
    <source>
        <dbReference type="Proteomes" id="UP001652623"/>
    </source>
</evidence>
<feature type="chain" id="PRO_5045024626" evidence="4">
    <location>
        <begin position="23"/>
        <end position="531"/>
    </location>
</feature>
<feature type="domain" description="Peptidase A1" evidence="5">
    <location>
        <begin position="104"/>
        <end position="450"/>
    </location>
</feature>
<evidence type="ECO:0000256" key="1">
    <source>
        <dbReference type="ARBA" id="ARBA00007447"/>
    </source>
</evidence>
<keyword evidence="4" id="KW-0732">Signal</keyword>
<dbReference type="RefSeq" id="XP_048331012.1">
    <property type="nucleotide sequence ID" value="XM_048475055.2"/>
</dbReference>
<feature type="region of interest" description="Disordered" evidence="3">
    <location>
        <begin position="460"/>
        <end position="494"/>
    </location>
</feature>
<protein>
    <submittedName>
        <fullName evidence="7 8">Aspartic proteinase-like protein 1 isoform X1</fullName>
    </submittedName>
</protein>
<dbReference type="InterPro" id="IPR021109">
    <property type="entry name" value="Peptidase_aspartic_dom_sf"/>
</dbReference>
<sequence length="531" mass="58156">MANRALALFFIMACLLVNGSVALTFSTKLIHRFSDEAKALLGSSRGGNFSAKLWPKRNSLEYFRLLLRGDVNRQRIKLGSKYDLLFPSEGSETLFFGNDFDWLHYTWIDIGTPNVSFLVALDAGSDLLWVPCDCIQCAPLSASYYNTLDRDMSEYSPSLSSTSKQLPCSHQLCKLSTNCKGPKDPCHYTAEYNTENTSSSGFLIEDKLHLASSSGHAKPTYVQASVILGCGRKQSGGYLEGAAPDGVMGLGPGEISIPSLLAKAGLVQNSFSLCFDDNGSGRLLFGDEGVVTHQYTPFLPIAGKYNIAYSVGVESYCVGSSCLQETGFQALVDSGSSFTYVPSKAYKTIILEFDKQMNATRISPQQYPWTYCYNVSSLELPNIPTMKLIFTSNQSFLIQNPVLSDSANQEFVIFCLTLLQTEDEYGIIGQNYMMGYRMVFDRENLRLGWSKSNCDDISKGKGLNPAPPSDGSPGTLPASEQQSTANTQAAEPTAMAVTTTSTSSVAVLSYQIPYRFCILTSFLLLMYPFST</sequence>
<name>A0ABM3ILC5_ZIZJJ</name>